<dbReference type="InterPro" id="IPR000477">
    <property type="entry name" value="RT_dom"/>
</dbReference>
<dbReference type="InterPro" id="IPR043502">
    <property type="entry name" value="DNA/RNA_pol_sf"/>
</dbReference>
<name>A0A7J6PM66_PEROL</name>
<evidence type="ECO:0000313" key="3">
    <source>
        <dbReference type="EMBL" id="KAF4696846.1"/>
    </source>
</evidence>
<dbReference type="PROSITE" id="PS50878">
    <property type="entry name" value="RT_POL"/>
    <property type="match status" value="1"/>
</dbReference>
<feature type="domain" description="Reverse transcriptase" evidence="2">
    <location>
        <begin position="531"/>
        <end position="800"/>
    </location>
</feature>
<dbReference type="AlphaFoldDB" id="A0A7J6PM66"/>
<evidence type="ECO:0000259" key="2">
    <source>
        <dbReference type="PROSITE" id="PS50878"/>
    </source>
</evidence>
<dbReference type="PANTHER" id="PTHR19446">
    <property type="entry name" value="REVERSE TRANSCRIPTASES"/>
    <property type="match status" value="1"/>
</dbReference>
<comment type="caution">
    <text evidence="3">The sequence shown here is derived from an EMBL/GenBank/DDBJ whole genome shotgun (WGS) entry which is preliminary data.</text>
</comment>
<organism evidence="3 4">
    <name type="scientific">Perkinsus olseni</name>
    <name type="common">Perkinsus atlanticus</name>
    <dbReference type="NCBI Taxonomy" id="32597"/>
    <lineage>
        <taxon>Eukaryota</taxon>
        <taxon>Sar</taxon>
        <taxon>Alveolata</taxon>
        <taxon>Perkinsozoa</taxon>
        <taxon>Perkinsea</taxon>
        <taxon>Perkinsida</taxon>
        <taxon>Perkinsidae</taxon>
        <taxon>Perkinsus</taxon>
    </lineage>
</organism>
<reference evidence="3 4" key="1">
    <citation type="submission" date="2020-04" db="EMBL/GenBank/DDBJ databases">
        <title>Perkinsus olseni comparative genomics.</title>
        <authorList>
            <person name="Bogema D.R."/>
        </authorList>
    </citation>
    <scope>NUCLEOTIDE SEQUENCE [LARGE SCALE GENOMIC DNA]</scope>
    <source>
        <strain evidence="3">00978-12</strain>
    </source>
</reference>
<proteinExistence type="predicted"/>
<dbReference type="OrthoDB" id="412624at2759"/>
<accession>A0A7J6PM66</accession>
<dbReference type="Pfam" id="PF00078">
    <property type="entry name" value="RVT_1"/>
    <property type="match status" value="1"/>
</dbReference>
<protein>
    <recommendedName>
        <fullName evidence="2">Reverse transcriptase domain-containing protein</fullName>
    </recommendedName>
</protein>
<evidence type="ECO:0000313" key="4">
    <source>
        <dbReference type="Proteomes" id="UP000541610"/>
    </source>
</evidence>
<feature type="region of interest" description="Disordered" evidence="1">
    <location>
        <begin position="1"/>
        <end position="25"/>
    </location>
</feature>
<gene>
    <name evidence="3" type="ORF">FOZ60_014607</name>
</gene>
<dbReference type="Proteomes" id="UP000541610">
    <property type="component" value="Unassembled WGS sequence"/>
</dbReference>
<dbReference type="EMBL" id="JABANP010000007">
    <property type="protein sequence ID" value="KAF4696846.1"/>
    <property type="molecule type" value="Genomic_DNA"/>
</dbReference>
<dbReference type="SUPFAM" id="SSF56672">
    <property type="entry name" value="DNA/RNA polymerases"/>
    <property type="match status" value="1"/>
</dbReference>
<sequence>MTVPSSERPQPQRGKRTRASSTPNINLKKDISVENGSIREQAEEEVLTEGDNNGYIPFRNLAARFLPARAITPPQQKEVKTILIKPTIPCDGENQEQQLEQLKSSVNRELNSFRIDRVIKRKDGLIIRAPWNQSDTNSALEKLEKIEGIQTKLQSRLNPEVVVFKDDFVGDKEELKTQAKHFQTNLQVEDWVFMKTTKIFFVIRTPPSDRSCLIQDGLYVRNMKLKVKDHLDLRVFKTSLIDVTFYKGSGVIDEWSVSDDFGLGDHAPICFDFLEPLPGGFSQRTRCPSEQNLRDFNYYRCNWGAYKDHLETMKPNWGTASIESSSDLISRGDALVKLIQSAAALASPKKRSYSNQADARPKFFDQELRRKRAELKRAERVQSPSRRALRNEYRRLVISKKEEVLKKSFENLEDGHISNVFRAARGGASRTPARLLEDDNTIEQSANRLADHYIGPRASGVDIFERAGDVETGAVAEPSTSFEVSQEEISSLIERRQKSFDSAPGIDGIRLRHWHESPPWVKTELGKLIGFSYENGYLPRSWKHSRTIMLDKPKKDRKSVKSLRPIALCSTLSKIAEAYLRQFLEQPLEAIRNAGRQCAYLASKSTIDVISSSVKFACDHKKWCLISLDYSNAFGEVSHSSIISSLESFGVDSRTRKWVESWLAGRTSELEYGNVRVHRQAFAGKGTPPGALLSPFLFIIDTESVGMKVEAFVSGLEEVECCEWKCYADDSYLLISWRDGVTDEDMRSALRRIIEFVRSESAVINLVLEPSKMTLMTNQKRALSGLSGYNNVLRQLGFTFTSGLNFHEHLSGRLTLAKQFDNIALRKCGAMLGRRQGLSVGLFIEIYNKVLLPVILYAHEVWGPLIANKTVREEIDLYSTMNSTIFYLVIIFALRLTKADFPPNAKYCSMQKEVDVKSENFTSFAWVFDLDPEKWKLLPYNKQHDTITITDPDESNKEYVLSPKWCTTSE</sequence>
<evidence type="ECO:0000256" key="1">
    <source>
        <dbReference type="SAM" id="MobiDB-lite"/>
    </source>
</evidence>